<evidence type="ECO:0000256" key="3">
    <source>
        <dbReference type="ARBA" id="ARBA00023163"/>
    </source>
</evidence>
<dbReference type="InterPro" id="IPR036390">
    <property type="entry name" value="WH_DNA-bd_sf"/>
</dbReference>
<dbReference type="Proteomes" id="UP000199021">
    <property type="component" value="Unassembled WGS sequence"/>
</dbReference>
<feature type="domain" description="HTH arsR-type" evidence="4">
    <location>
        <begin position="8"/>
        <end position="106"/>
    </location>
</feature>
<dbReference type="InterPro" id="IPR011991">
    <property type="entry name" value="ArsR-like_HTH"/>
</dbReference>
<dbReference type="Pfam" id="PF01022">
    <property type="entry name" value="HTH_5"/>
    <property type="match status" value="1"/>
</dbReference>
<dbReference type="NCBIfam" id="NF033788">
    <property type="entry name" value="HTH_metalloreg"/>
    <property type="match status" value="1"/>
</dbReference>
<dbReference type="GO" id="GO:0003700">
    <property type="term" value="F:DNA-binding transcription factor activity"/>
    <property type="evidence" value="ECO:0007669"/>
    <property type="project" value="InterPro"/>
</dbReference>
<keyword evidence="3" id="KW-0804">Transcription</keyword>
<dbReference type="PROSITE" id="PS50987">
    <property type="entry name" value="HTH_ARSR_2"/>
    <property type="match status" value="1"/>
</dbReference>
<dbReference type="OrthoDB" id="9800049at2"/>
<keyword evidence="1" id="KW-0805">Transcription regulation</keyword>
<dbReference type="InterPro" id="IPR051081">
    <property type="entry name" value="HTH_MetalResp_TranReg"/>
</dbReference>
<dbReference type="AlphaFoldDB" id="A0A1H9M6U4"/>
<dbReference type="PANTHER" id="PTHR33154:SF15">
    <property type="entry name" value="REGULATORY PROTEIN ARSR"/>
    <property type="match status" value="1"/>
</dbReference>
<dbReference type="SMART" id="SM00418">
    <property type="entry name" value="HTH_ARSR"/>
    <property type="match status" value="1"/>
</dbReference>
<dbReference type="STRING" id="478744.SAMN05444359_12744"/>
<dbReference type="PRINTS" id="PR00778">
    <property type="entry name" value="HTHARSR"/>
</dbReference>
<evidence type="ECO:0000259" key="4">
    <source>
        <dbReference type="PROSITE" id="PS50987"/>
    </source>
</evidence>
<evidence type="ECO:0000256" key="1">
    <source>
        <dbReference type="ARBA" id="ARBA00023015"/>
    </source>
</evidence>
<dbReference type="InterPro" id="IPR036388">
    <property type="entry name" value="WH-like_DNA-bd_sf"/>
</dbReference>
<dbReference type="InParanoid" id="A0A1H9M6U4"/>
<dbReference type="InterPro" id="IPR001845">
    <property type="entry name" value="HTH_ArsR_DNA-bd_dom"/>
</dbReference>
<dbReference type="CDD" id="cd00090">
    <property type="entry name" value="HTH_ARSR"/>
    <property type="match status" value="1"/>
</dbReference>
<protein>
    <submittedName>
        <fullName evidence="5">Transcriptional regulator, ArsR family</fullName>
    </submittedName>
</protein>
<evidence type="ECO:0000313" key="6">
    <source>
        <dbReference type="Proteomes" id="UP000199021"/>
    </source>
</evidence>
<dbReference type="GO" id="GO:0003677">
    <property type="term" value="F:DNA binding"/>
    <property type="evidence" value="ECO:0007669"/>
    <property type="project" value="UniProtKB-KW"/>
</dbReference>
<accession>A0A1H9M6U4</accession>
<name>A0A1H9M6U4_9BACT</name>
<keyword evidence="2" id="KW-0238">DNA-binding</keyword>
<sequence>MGVTKSDIYTDRQNRLAAIFKAIGHPARVAILEQLLTAECCICRDFTDEIALSQPTVSRHLKELKLAGLISGTVEGTSVSYCINPERWAEVKEIIDILFKVEGSQGKSCC</sequence>
<dbReference type="RefSeq" id="WP_090172064.1">
    <property type="nucleotide sequence ID" value="NZ_FOFB01000027.1"/>
</dbReference>
<keyword evidence="6" id="KW-1185">Reference proteome</keyword>
<dbReference type="EMBL" id="FOFB01000027">
    <property type="protein sequence ID" value="SER19408.1"/>
    <property type="molecule type" value="Genomic_DNA"/>
</dbReference>
<gene>
    <name evidence="5" type="ORF">SAMN05444359_12744</name>
</gene>
<dbReference type="PANTHER" id="PTHR33154">
    <property type="entry name" value="TRANSCRIPTIONAL REGULATOR, ARSR FAMILY"/>
    <property type="match status" value="1"/>
</dbReference>
<dbReference type="SUPFAM" id="SSF46785">
    <property type="entry name" value="Winged helix' DNA-binding domain"/>
    <property type="match status" value="1"/>
</dbReference>
<reference evidence="6" key="1">
    <citation type="submission" date="2016-10" db="EMBL/GenBank/DDBJ databases">
        <authorList>
            <person name="Varghese N."/>
            <person name="Submissions S."/>
        </authorList>
    </citation>
    <scope>NUCLEOTIDE SEQUENCE [LARGE SCALE GENOMIC DNA]</scope>
    <source>
        <strain evidence="6">DSM 24740</strain>
    </source>
</reference>
<organism evidence="5 6">
    <name type="scientific">Neolewinella agarilytica</name>
    <dbReference type="NCBI Taxonomy" id="478744"/>
    <lineage>
        <taxon>Bacteria</taxon>
        <taxon>Pseudomonadati</taxon>
        <taxon>Bacteroidota</taxon>
        <taxon>Saprospiria</taxon>
        <taxon>Saprospirales</taxon>
        <taxon>Lewinellaceae</taxon>
        <taxon>Neolewinella</taxon>
    </lineage>
</organism>
<evidence type="ECO:0000256" key="2">
    <source>
        <dbReference type="ARBA" id="ARBA00023125"/>
    </source>
</evidence>
<dbReference type="Gene3D" id="1.10.10.10">
    <property type="entry name" value="Winged helix-like DNA-binding domain superfamily/Winged helix DNA-binding domain"/>
    <property type="match status" value="1"/>
</dbReference>
<evidence type="ECO:0000313" key="5">
    <source>
        <dbReference type="EMBL" id="SER19408.1"/>
    </source>
</evidence>
<proteinExistence type="predicted"/>